<dbReference type="InterPro" id="IPR013783">
    <property type="entry name" value="Ig-like_fold"/>
</dbReference>
<dbReference type="PANTHER" id="PTHR30032">
    <property type="entry name" value="N-ACETYLMURAMOYL-L-ALANINE AMIDASE-RELATED"/>
    <property type="match status" value="1"/>
</dbReference>
<evidence type="ECO:0000313" key="2">
    <source>
        <dbReference type="EMBL" id="CDF57254.1"/>
    </source>
</evidence>
<dbReference type="EMBL" id="CAVN010000085">
    <property type="protein sequence ID" value="CDF57254.1"/>
    <property type="molecule type" value="Genomic_DNA"/>
</dbReference>
<reference evidence="2" key="1">
    <citation type="submission" date="2013-03" db="EMBL/GenBank/DDBJ databases">
        <title>Draft genome sequence of the hydrogen-ethanol-producing anaerobic alkalithermophilic Caloramator celere.</title>
        <authorList>
            <person name="Ciranna A."/>
            <person name="Larjo A."/>
            <person name="Kivisto A."/>
            <person name="Santala V."/>
            <person name="Roos C."/>
            <person name="Karp M."/>
        </authorList>
    </citation>
    <scope>NUCLEOTIDE SEQUENCE [LARGE SCALE GENOMIC DNA]</scope>
    <source>
        <strain evidence="2">DSM 8682</strain>
    </source>
</reference>
<name>R7RMI1_9CLOT</name>
<evidence type="ECO:0000313" key="3">
    <source>
        <dbReference type="Proteomes" id="UP000014923"/>
    </source>
</evidence>
<dbReference type="OrthoDB" id="2077808at2"/>
<feature type="signal peptide" evidence="1">
    <location>
        <begin position="1"/>
        <end position="24"/>
    </location>
</feature>
<dbReference type="InterPro" id="IPR051922">
    <property type="entry name" value="Bact_Sporulation_Assoc"/>
</dbReference>
<dbReference type="Gene3D" id="2.60.40.10">
    <property type="entry name" value="Immunoglobulins"/>
    <property type="match status" value="1"/>
</dbReference>
<dbReference type="HOGENOM" id="CLU_260843_0_0_9"/>
<keyword evidence="1" id="KW-0732">Signal</keyword>
<gene>
    <name evidence="2" type="ORF">TCEL_00149</name>
</gene>
<dbReference type="InterPro" id="IPR008964">
    <property type="entry name" value="Invasin/intimin_cell_adhesion"/>
</dbReference>
<organism evidence="2 3">
    <name type="scientific">Thermobrachium celere DSM 8682</name>
    <dbReference type="NCBI Taxonomy" id="941824"/>
    <lineage>
        <taxon>Bacteria</taxon>
        <taxon>Bacillati</taxon>
        <taxon>Bacillota</taxon>
        <taxon>Clostridia</taxon>
        <taxon>Eubacteriales</taxon>
        <taxon>Clostridiaceae</taxon>
        <taxon>Thermobrachium</taxon>
    </lineage>
</organism>
<accession>R7RMI1</accession>
<dbReference type="eggNOG" id="COG2247">
    <property type="taxonomic scope" value="Bacteria"/>
</dbReference>
<dbReference type="Proteomes" id="UP000014923">
    <property type="component" value="Unassembled WGS sequence"/>
</dbReference>
<dbReference type="Gene3D" id="3.40.50.12090">
    <property type="match status" value="2"/>
</dbReference>
<evidence type="ECO:0000256" key="1">
    <source>
        <dbReference type="SAM" id="SignalP"/>
    </source>
</evidence>
<dbReference type="InterPro" id="IPR007253">
    <property type="entry name" value="Cell_wall-bd_2"/>
</dbReference>
<feature type="chain" id="PRO_5038783382" description="N-acetylmuramoyl-L-alanine amidase" evidence="1">
    <location>
        <begin position="25"/>
        <end position="1309"/>
    </location>
</feature>
<sequence>MNDKVKRVLSTLTLSALVATNASALMPKVAKAAEAEVEQLAGETRYQTSDAIANKLGTAFDNVVLASGYEADNVDNTVDALTAAPLASALNAPIILLNHKTVTPEEVVAKMKGLKAKNVYIATGVFGSEVLSALEAEGIKVVKLGGKNRFETAYNIAKQIEAIKGKPEVAVIVNGYKKADAISIAPVAAAKGWPIILASQDDVNDEYKGNYKKYYVIGGKGVLSDSVLNEVNGERLAGEDRYGTNLEIIKKFKEELKFDNIYVAKGSDRNLIDSLVGAVLAARSNSAIVLVRETISNEIKNELVKVEGIEKAKYTVFGKVVSKESVKEVANAIAKEVIANKNKVASVKALDDKTLEVTFEKDAKVTEEVLLNSELVLKAGEAELKAKYEADTLLNGVAKFKLVGDSKLVDAITYKVNANWAVFTKDTFQARIANAYIKNVEFVTKSVPAISNAKVYFTAKNQYGEDIALKDNVTNLKVSATLNGVPLTSSELAESVTADGYVTINKALKEGDKLVVKFTNKVGENTIEVGTKEFTVVKAADSVATTIENLKAVYIGGENDNKEVTSLAANDQVKLTVAVKDQFGNPMEDHSVRWVVEEGKDNIVADSTPVDATVFNFTAKKAGNIKISAYLANGQKVTYTSTIGAAKLSALTVTSESYTAAYNNEEVVVAKITPNDGAALTPDMLKFDVKAEKTSVDVSKNDVVVTARLRGGDDKNKANDIVVVVKSTKVGKFTITPYVGESLDKATVKADKNIEVITELNPTVASIEVDSIKTNELTANAELKKAVTFKNKHGEVIKVLAKNLIKVATAGMEVKYYDKDGNELAPAAETEVAKIGFKAANKGNYTVTLVSGAVSKQINLTVVDEAKLTTLSLGNNITTGLIAGKINGEDAKPFTRILTVKDQYGNDYIPTINDDNKEVTVSTSGVEGLKAELKYYKLNDKKEIVIVEDKNEAQGVVLVVDANACTNDVDKIATITAKAGDKTLSTINATVKAVRKVSSVTLTPEAKYFALGATAKVKVEVKDQYGDLYNVDIETLNKSTVNIVKLGDFVKVQKDGKDVPGTYELTVTADKIGTQEVTISVKDGEKVLATAKETFTVKAAGEIIGSIAIDNSKPASLYSTIDELATIVLKAVAKDSNGNIVAVPETDLAWSVAQIKNAEGKIVTEGVTVNGNEVTANKGFVGSATIKVVTSNLKEATITLNFDNKVPQAVLSTLKVCKLDNEKVVAVESPVKIEKGKKLEVFLFGKDQYEQDFRVVGGVTPFSENTAVATVAGNGNVEITAVELGTTKVNFIYNGTAYSITVEVVAPQN</sequence>
<dbReference type="Pfam" id="PF04122">
    <property type="entry name" value="CW_binding_2"/>
    <property type="match status" value="3"/>
</dbReference>
<proteinExistence type="predicted"/>
<dbReference type="SUPFAM" id="SSF49373">
    <property type="entry name" value="Invasin/intimin cell-adhesion fragments"/>
    <property type="match status" value="1"/>
</dbReference>
<dbReference type="RefSeq" id="WP_018660248.1">
    <property type="nucleotide sequence ID" value="NZ_HF952018.1"/>
</dbReference>
<protein>
    <recommendedName>
        <fullName evidence="4">N-acetylmuramoyl-L-alanine amidase</fullName>
    </recommendedName>
</protein>
<evidence type="ECO:0008006" key="4">
    <source>
        <dbReference type="Google" id="ProtNLM"/>
    </source>
</evidence>
<dbReference type="PANTHER" id="PTHR30032:SF8">
    <property type="entry name" value="GERMINATION-SPECIFIC N-ACETYLMURAMOYL-L-ALANINE AMIDASE"/>
    <property type="match status" value="1"/>
</dbReference>
<comment type="caution">
    <text evidence="2">The sequence shown here is derived from an EMBL/GenBank/DDBJ whole genome shotgun (WGS) entry which is preliminary data.</text>
</comment>
<keyword evidence="3" id="KW-1185">Reference proteome</keyword>